<organism evidence="8 9">
    <name type="scientific">Candidatus Giovannonibacteria bacterium GW2011_GWC2_44_9</name>
    <dbReference type="NCBI Taxonomy" id="1618658"/>
    <lineage>
        <taxon>Bacteria</taxon>
        <taxon>Candidatus Giovannoniibacteriota</taxon>
    </lineage>
</organism>
<gene>
    <name evidence="7" type="primary">rpsT</name>
    <name evidence="8" type="ORF">UW81_C0020G0018</name>
</gene>
<dbReference type="PANTHER" id="PTHR33398:SF1">
    <property type="entry name" value="SMALL RIBOSOMAL SUBUNIT PROTEIN BS20C"/>
    <property type="match status" value="1"/>
</dbReference>
<dbReference type="GO" id="GO:0006412">
    <property type="term" value="P:translation"/>
    <property type="evidence" value="ECO:0007669"/>
    <property type="project" value="UniProtKB-UniRule"/>
</dbReference>
<sequence>MPIIKSAKKALRQSRRRRERNLVWKDKLRDAVKRAVSEKSPAALSAAYKTIDKSAKKGLIKKNKAARMKSRLARLARLA</sequence>
<proteinExistence type="inferred from homology"/>
<dbReference type="InterPro" id="IPR036510">
    <property type="entry name" value="Ribosomal_bS20_sf"/>
</dbReference>
<dbReference type="HAMAP" id="MF_00500">
    <property type="entry name" value="Ribosomal_bS20"/>
    <property type="match status" value="1"/>
</dbReference>
<evidence type="ECO:0000256" key="1">
    <source>
        <dbReference type="ARBA" id="ARBA00007634"/>
    </source>
</evidence>
<evidence type="ECO:0000256" key="3">
    <source>
        <dbReference type="ARBA" id="ARBA00022884"/>
    </source>
</evidence>
<keyword evidence="2 7" id="KW-0699">rRNA-binding</keyword>
<dbReference type="Pfam" id="PF01649">
    <property type="entry name" value="Ribosomal_S20p"/>
    <property type="match status" value="1"/>
</dbReference>
<dbReference type="GO" id="GO:0003735">
    <property type="term" value="F:structural constituent of ribosome"/>
    <property type="evidence" value="ECO:0007669"/>
    <property type="project" value="InterPro"/>
</dbReference>
<comment type="function">
    <text evidence="7">Binds directly to 16S ribosomal RNA.</text>
</comment>
<dbReference type="Gene3D" id="1.20.58.110">
    <property type="entry name" value="Ribosomal protein S20"/>
    <property type="match status" value="1"/>
</dbReference>
<keyword evidence="5 7" id="KW-0687">Ribonucleoprotein</keyword>
<dbReference type="AlphaFoldDB" id="A0A0G1KI08"/>
<comment type="similarity">
    <text evidence="1 7">Belongs to the bacterial ribosomal protein bS20 family.</text>
</comment>
<comment type="caution">
    <text evidence="8">The sequence shown here is derived from an EMBL/GenBank/DDBJ whole genome shotgun (WGS) entry which is preliminary data.</text>
</comment>
<dbReference type="GO" id="GO:0015935">
    <property type="term" value="C:small ribosomal subunit"/>
    <property type="evidence" value="ECO:0007669"/>
    <property type="project" value="TreeGrafter"/>
</dbReference>
<dbReference type="Proteomes" id="UP000033915">
    <property type="component" value="Unassembled WGS sequence"/>
</dbReference>
<accession>A0A0G1KI08</accession>
<dbReference type="PANTHER" id="PTHR33398">
    <property type="entry name" value="30S RIBOSOMAL PROTEIN S20"/>
    <property type="match status" value="1"/>
</dbReference>
<keyword evidence="4 7" id="KW-0689">Ribosomal protein</keyword>
<evidence type="ECO:0000256" key="6">
    <source>
        <dbReference type="ARBA" id="ARBA00035136"/>
    </source>
</evidence>
<dbReference type="NCBIfam" id="TIGR00029">
    <property type="entry name" value="S20"/>
    <property type="match status" value="1"/>
</dbReference>
<protein>
    <recommendedName>
        <fullName evidence="6 7">Small ribosomal subunit protein bS20</fullName>
    </recommendedName>
</protein>
<dbReference type="InterPro" id="IPR002583">
    <property type="entry name" value="Ribosomal_bS20"/>
</dbReference>
<evidence type="ECO:0000313" key="9">
    <source>
        <dbReference type="Proteomes" id="UP000033915"/>
    </source>
</evidence>
<dbReference type="SUPFAM" id="SSF46992">
    <property type="entry name" value="Ribosomal protein S20"/>
    <property type="match status" value="1"/>
</dbReference>
<reference evidence="8 9" key="1">
    <citation type="journal article" date="2015" name="Nature">
        <title>rRNA introns, odd ribosomes, and small enigmatic genomes across a large radiation of phyla.</title>
        <authorList>
            <person name="Brown C.T."/>
            <person name="Hug L.A."/>
            <person name="Thomas B.C."/>
            <person name="Sharon I."/>
            <person name="Castelle C.J."/>
            <person name="Singh A."/>
            <person name="Wilkins M.J."/>
            <person name="Williams K.H."/>
            <person name="Banfield J.F."/>
        </authorList>
    </citation>
    <scope>NUCLEOTIDE SEQUENCE [LARGE SCALE GENOMIC DNA]</scope>
</reference>
<evidence type="ECO:0000256" key="2">
    <source>
        <dbReference type="ARBA" id="ARBA00022730"/>
    </source>
</evidence>
<evidence type="ECO:0000313" key="8">
    <source>
        <dbReference type="EMBL" id="KKT83366.1"/>
    </source>
</evidence>
<dbReference type="GO" id="GO:0070181">
    <property type="term" value="F:small ribosomal subunit rRNA binding"/>
    <property type="evidence" value="ECO:0007669"/>
    <property type="project" value="TreeGrafter"/>
</dbReference>
<evidence type="ECO:0000256" key="5">
    <source>
        <dbReference type="ARBA" id="ARBA00023274"/>
    </source>
</evidence>
<name>A0A0G1KI08_9BACT</name>
<keyword evidence="3 7" id="KW-0694">RNA-binding</keyword>
<evidence type="ECO:0000256" key="4">
    <source>
        <dbReference type="ARBA" id="ARBA00022980"/>
    </source>
</evidence>
<dbReference type="EMBL" id="LCJT01000020">
    <property type="protein sequence ID" value="KKT83366.1"/>
    <property type="molecule type" value="Genomic_DNA"/>
</dbReference>
<evidence type="ECO:0000256" key="7">
    <source>
        <dbReference type="HAMAP-Rule" id="MF_00500"/>
    </source>
</evidence>
<dbReference type="GO" id="GO:0005829">
    <property type="term" value="C:cytosol"/>
    <property type="evidence" value="ECO:0007669"/>
    <property type="project" value="TreeGrafter"/>
</dbReference>